<evidence type="ECO:0000256" key="1">
    <source>
        <dbReference type="SAM" id="SignalP"/>
    </source>
</evidence>
<dbReference type="InterPro" id="IPR013108">
    <property type="entry name" value="Amidohydro_3"/>
</dbReference>
<dbReference type="PANTHER" id="PTHR11647">
    <property type="entry name" value="HYDRANTOINASE/DIHYDROPYRIMIDINASE FAMILY MEMBER"/>
    <property type="match status" value="1"/>
</dbReference>
<dbReference type="SUPFAM" id="SSF51338">
    <property type="entry name" value="Composite domain of metallo-dependent hydrolases"/>
    <property type="match status" value="1"/>
</dbReference>
<dbReference type="Proteomes" id="UP000218327">
    <property type="component" value="Unassembled WGS sequence"/>
</dbReference>
<feature type="chain" id="PRO_5013105427" evidence="1">
    <location>
        <begin position="23"/>
        <end position="510"/>
    </location>
</feature>
<protein>
    <submittedName>
        <fullName evidence="3">N-acyl-D-amino acid deacylase</fullName>
    </submittedName>
</protein>
<keyword evidence="1" id="KW-0732">Signal</keyword>
<dbReference type="InterPro" id="IPR050378">
    <property type="entry name" value="Metallo-dep_Hydrolases_sf"/>
</dbReference>
<dbReference type="InterPro" id="IPR011059">
    <property type="entry name" value="Metal-dep_hydrolase_composite"/>
</dbReference>
<dbReference type="PANTHER" id="PTHR11647:SF1">
    <property type="entry name" value="COLLAPSIN RESPONSE MEDIATOR PROTEIN"/>
    <property type="match status" value="1"/>
</dbReference>
<dbReference type="InterPro" id="IPR032466">
    <property type="entry name" value="Metal_Hydrolase"/>
</dbReference>
<sequence length="510" mass="54682">MKVQTLKFIFTIALLASLSSCTDSETENIPSYDTLISNASLIDGLGSPARPADIYIKNGLVARITTPDEVNAVVANTIDAGGRVVAPGFIDVHSHGDPLSTPEFENFLAQGVTTITLGQDGDSPELADLGPWIEQVREAGIGVNVAMFVGHGTLRNLAGIGQNPNPGADDLQRMLELLNNALDYTFGLSTGLEYNPGLHAPESELIEMARVVGGRGRVIMSHMRNEDDDQLEKSIDELLSQGQYSRVHISHLKSVYGKGATRAEEILDVLTAARSAGIDITADVYPYNASYAGIALLFPVWSKTAEEFVIAKRDRRNELEEYLVNRIARRNGPGATLLGTDPYTGKTLADLEVELGLPFEEILIDVIGPQGGGGAYFIMDDELQSRLLEDDNITVSSDGSPTGFHPRGHGAFAKIIEEYVVNRNAMTLVDAIRKMTSFSAAVLGLNDRGSVEVGKAADLIVFDPARVKANATYPDPLQLSEGFDIVLVNGEVAFRSGVATPNLSGSVLTP</sequence>
<accession>A0A2A5BAQ5</accession>
<evidence type="ECO:0000313" key="4">
    <source>
        <dbReference type="Proteomes" id="UP000218327"/>
    </source>
</evidence>
<evidence type="ECO:0000313" key="3">
    <source>
        <dbReference type="EMBL" id="PCJ28654.1"/>
    </source>
</evidence>
<dbReference type="Gene3D" id="3.20.20.140">
    <property type="entry name" value="Metal-dependent hydrolases"/>
    <property type="match status" value="2"/>
</dbReference>
<comment type="caution">
    <text evidence="3">The sequence shown here is derived from an EMBL/GenBank/DDBJ whole genome shotgun (WGS) entry which is preliminary data.</text>
</comment>
<dbReference type="AlphaFoldDB" id="A0A2A5BAQ5"/>
<gene>
    <name evidence="3" type="ORF">COA96_00275</name>
</gene>
<feature type="domain" description="Amidohydrolase 3" evidence="2">
    <location>
        <begin position="349"/>
        <end position="492"/>
    </location>
</feature>
<dbReference type="PROSITE" id="PS51257">
    <property type="entry name" value="PROKAR_LIPOPROTEIN"/>
    <property type="match status" value="1"/>
</dbReference>
<organism evidence="3 4">
    <name type="scientific">SAR86 cluster bacterium</name>
    <dbReference type="NCBI Taxonomy" id="2030880"/>
    <lineage>
        <taxon>Bacteria</taxon>
        <taxon>Pseudomonadati</taxon>
        <taxon>Pseudomonadota</taxon>
        <taxon>Gammaproteobacteria</taxon>
        <taxon>SAR86 cluster</taxon>
    </lineage>
</organism>
<proteinExistence type="predicted"/>
<reference evidence="4" key="1">
    <citation type="submission" date="2017-08" db="EMBL/GenBank/DDBJ databases">
        <title>A dynamic microbial community with high functional redundancy inhabits the cold, oxic subseafloor aquifer.</title>
        <authorList>
            <person name="Tully B.J."/>
            <person name="Wheat C.G."/>
            <person name="Glazer B.T."/>
            <person name="Huber J.A."/>
        </authorList>
    </citation>
    <scope>NUCLEOTIDE SEQUENCE [LARGE SCALE GENOMIC DNA]</scope>
</reference>
<dbReference type="Pfam" id="PF07969">
    <property type="entry name" value="Amidohydro_3"/>
    <property type="match status" value="1"/>
</dbReference>
<dbReference type="EMBL" id="NVVJ01000001">
    <property type="protein sequence ID" value="PCJ28654.1"/>
    <property type="molecule type" value="Genomic_DNA"/>
</dbReference>
<feature type="signal peptide" evidence="1">
    <location>
        <begin position="1"/>
        <end position="22"/>
    </location>
</feature>
<dbReference type="GO" id="GO:0016810">
    <property type="term" value="F:hydrolase activity, acting on carbon-nitrogen (but not peptide) bonds"/>
    <property type="evidence" value="ECO:0007669"/>
    <property type="project" value="InterPro"/>
</dbReference>
<name>A0A2A5BAQ5_9GAMM</name>
<evidence type="ECO:0000259" key="2">
    <source>
        <dbReference type="Pfam" id="PF07969"/>
    </source>
</evidence>
<dbReference type="SUPFAM" id="SSF51556">
    <property type="entry name" value="Metallo-dependent hydrolases"/>
    <property type="match status" value="1"/>
</dbReference>